<dbReference type="GO" id="GO:0047631">
    <property type="term" value="F:ADP-ribose diphosphatase activity"/>
    <property type="evidence" value="ECO:0007669"/>
    <property type="project" value="TreeGrafter"/>
</dbReference>
<dbReference type="SUPFAM" id="SSF56300">
    <property type="entry name" value="Metallo-dependent phosphatases"/>
    <property type="match status" value="1"/>
</dbReference>
<dbReference type="Pfam" id="PF00149">
    <property type="entry name" value="Metallophos"/>
    <property type="match status" value="1"/>
</dbReference>
<dbReference type="PANTHER" id="PTHR16509">
    <property type="match status" value="1"/>
</dbReference>
<dbReference type="InterPro" id="IPR029052">
    <property type="entry name" value="Metallo-depent_PP-like"/>
</dbReference>
<dbReference type="InterPro" id="IPR004843">
    <property type="entry name" value="Calcineurin-like_PHP"/>
</dbReference>
<dbReference type="GO" id="GO:0047734">
    <property type="term" value="F:CDP-glycerol diphosphatase activity"/>
    <property type="evidence" value="ECO:0007669"/>
    <property type="project" value="TreeGrafter"/>
</dbReference>
<reference evidence="2" key="1">
    <citation type="submission" date="2018-06" db="EMBL/GenBank/DDBJ databases">
        <authorList>
            <person name="Zhirakovskaya E."/>
        </authorList>
    </citation>
    <scope>NUCLEOTIDE SEQUENCE</scope>
</reference>
<dbReference type="AlphaFoldDB" id="A0A3B0UMJ0"/>
<organism evidence="2">
    <name type="scientific">hydrothermal vent metagenome</name>
    <dbReference type="NCBI Taxonomy" id="652676"/>
    <lineage>
        <taxon>unclassified sequences</taxon>
        <taxon>metagenomes</taxon>
        <taxon>ecological metagenomes</taxon>
    </lineage>
</organism>
<dbReference type="EMBL" id="UOES01000103">
    <property type="protein sequence ID" value="VAW26477.1"/>
    <property type="molecule type" value="Genomic_DNA"/>
</dbReference>
<name>A0A3B0UMJ0_9ZZZZ</name>
<accession>A0A3B0UMJ0</accession>
<feature type="domain" description="Calcineurin-like phosphoesterase" evidence="1">
    <location>
        <begin position="25"/>
        <end position="245"/>
    </location>
</feature>
<evidence type="ECO:0000313" key="2">
    <source>
        <dbReference type="EMBL" id="VAW26477.1"/>
    </source>
</evidence>
<dbReference type="PANTHER" id="PTHR16509:SF8">
    <property type="entry name" value="MANGANESE-DEPENDENT ADP-RIBOSE_CDP-ALCOHOL DIPHOSPHATASE"/>
    <property type="match status" value="1"/>
</dbReference>
<sequence>MKYKMRTLYMFILLAFASNGFAQSLKIGIIADCQYCDCDYSKRWNNDYRQGPPRLQKAVDKFNNQEVDVVFHLGDFIDRDFSSFARVKPIMNTLKMPHYFALGNHDFSVADSLKNKVLKTLDLASPYYIVEKDNWLFVVLDGTDVSPYSSTDLSKIAFANSQMEMYEKEGRLQAKPWNGALGTTQMEWLEAQLQKADMQKLNVIVLAHFPILPLAALNLWNDVEVVQILEKHTSVKAYFNGHHHPGNYVEKEGIHYVTFQGMVMTKEETAYAVVTLGKKEITVEGVGREPFRTLRIK</sequence>
<evidence type="ECO:0000259" key="1">
    <source>
        <dbReference type="Pfam" id="PF00149"/>
    </source>
</evidence>
<dbReference type="Gene3D" id="3.60.21.10">
    <property type="match status" value="1"/>
</dbReference>
<dbReference type="GO" id="GO:0030145">
    <property type="term" value="F:manganese ion binding"/>
    <property type="evidence" value="ECO:0007669"/>
    <property type="project" value="TreeGrafter"/>
</dbReference>
<proteinExistence type="predicted"/>
<dbReference type="GO" id="GO:0008663">
    <property type="term" value="F:2',3'-cyclic-nucleotide 2'-phosphodiesterase activity"/>
    <property type="evidence" value="ECO:0007669"/>
    <property type="project" value="TreeGrafter"/>
</dbReference>
<gene>
    <name evidence="2" type="ORF">MNBD_BACTEROID06-1266</name>
</gene>
<protein>
    <recommendedName>
        <fullName evidence="1">Calcineurin-like phosphoesterase domain-containing protein</fullName>
    </recommendedName>
</protein>